<keyword evidence="3 9" id="KW-0444">Lipid biosynthesis</keyword>
<dbReference type="GO" id="GO:0005737">
    <property type="term" value="C:cytoplasm"/>
    <property type="evidence" value="ECO:0007669"/>
    <property type="project" value="UniProtKB-SubCell"/>
</dbReference>
<keyword evidence="6 9" id="KW-0443">Lipid metabolism</keyword>
<proteinExistence type="inferred from homology"/>
<dbReference type="InterPro" id="IPR004655">
    <property type="entry name" value="FabH"/>
</dbReference>
<dbReference type="PATRIC" id="fig|1423760.3.peg.618"/>
<dbReference type="GO" id="GO:0006633">
    <property type="term" value="P:fatty acid biosynthetic process"/>
    <property type="evidence" value="ECO:0007669"/>
    <property type="project" value="UniProtKB-UniRule"/>
</dbReference>
<evidence type="ECO:0000256" key="3">
    <source>
        <dbReference type="ARBA" id="ARBA00022516"/>
    </source>
</evidence>
<evidence type="ECO:0000256" key="8">
    <source>
        <dbReference type="ARBA" id="ARBA00023315"/>
    </source>
</evidence>
<dbReference type="CDD" id="cd00830">
    <property type="entry name" value="KAS_III"/>
    <property type="match status" value="1"/>
</dbReference>
<dbReference type="PANTHER" id="PTHR34069">
    <property type="entry name" value="3-OXOACYL-[ACYL-CARRIER-PROTEIN] SYNTHASE 3"/>
    <property type="match status" value="1"/>
</dbReference>
<comment type="subcellular location">
    <subcellularLocation>
        <location evidence="9">Cytoplasm</location>
    </subcellularLocation>
</comment>
<dbReference type="EMBL" id="AZFK01000084">
    <property type="protein sequence ID" value="KRL87928.1"/>
    <property type="molecule type" value="Genomic_DNA"/>
</dbReference>
<evidence type="ECO:0000256" key="4">
    <source>
        <dbReference type="ARBA" id="ARBA00022679"/>
    </source>
</evidence>
<evidence type="ECO:0000256" key="9">
    <source>
        <dbReference type="HAMAP-Rule" id="MF_01815"/>
    </source>
</evidence>
<dbReference type="Proteomes" id="UP000050816">
    <property type="component" value="Unassembled WGS sequence"/>
</dbReference>
<dbReference type="RefSeq" id="WP_056955469.1">
    <property type="nucleotide sequence ID" value="NZ_AZFK01000084.1"/>
</dbReference>
<evidence type="ECO:0000259" key="10">
    <source>
        <dbReference type="Pfam" id="PF08541"/>
    </source>
</evidence>
<evidence type="ECO:0000259" key="11">
    <source>
        <dbReference type="Pfam" id="PF08545"/>
    </source>
</evidence>
<sequence length="325" mass="34330">MTAQNLRIVATGRATPQRVVTNQALTAWLDTSDEWITTRTGIAQRYISTGETTVDLATQAAQQALGRAKWAAATLDLIIVATMTPATLMPSTAAAVQGRLKAGRATGFDLSAACAGFITAMTVANQMMVNPAFQRVLVIGADTMSTLVDWHDRATAVLFGDGAGAVLLERTPAAGSWGMCLTTDGELGAQLTAGKQQGSLAPLPHPLPTLAPLTMNGRAVYKFATHRVPEAIEQALAQAGVTKAQIDHFLLHQANARIIAQVAKRLGQPAAKFPLNIDRYGNTAAASEPILLDECIQTRRLLRGDRLVLSGFGGGLSTATIVMQY</sequence>
<dbReference type="GO" id="GO:0033818">
    <property type="term" value="F:beta-ketoacyl-acyl-carrier-protein synthase III activity"/>
    <property type="evidence" value="ECO:0007669"/>
    <property type="project" value="UniProtKB-UniRule"/>
</dbReference>
<dbReference type="Pfam" id="PF08545">
    <property type="entry name" value="ACP_syn_III"/>
    <property type="match status" value="1"/>
</dbReference>
<evidence type="ECO:0000256" key="1">
    <source>
        <dbReference type="ARBA" id="ARBA00008642"/>
    </source>
</evidence>
<organism evidence="12 13">
    <name type="scientific">Limosilactobacillus ingluviei DSM 15946</name>
    <dbReference type="NCBI Taxonomy" id="1423760"/>
    <lineage>
        <taxon>Bacteria</taxon>
        <taxon>Bacillati</taxon>
        <taxon>Bacillota</taxon>
        <taxon>Bacilli</taxon>
        <taxon>Lactobacillales</taxon>
        <taxon>Lactobacillaceae</taxon>
        <taxon>Limosilactobacillus</taxon>
    </lineage>
</organism>
<comment type="caution">
    <text evidence="12">The sequence shown here is derived from an EMBL/GenBank/DDBJ whole genome shotgun (WGS) entry which is preliminary data.</text>
</comment>
<evidence type="ECO:0000256" key="2">
    <source>
        <dbReference type="ARBA" id="ARBA00022490"/>
    </source>
</evidence>
<dbReference type="InterPro" id="IPR013751">
    <property type="entry name" value="ACP_syn_III_N"/>
</dbReference>
<evidence type="ECO:0000313" key="13">
    <source>
        <dbReference type="Proteomes" id="UP000050816"/>
    </source>
</evidence>
<dbReference type="PANTHER" id="PTHR34069:SF2">
    <property type="entry name" value="BETA-KETOACYL-[ACYL-CARRIER-PROTEIN] SYNTHASE III"/>
    <property type="match status" value="1"/>
</dbReference>
<feature type="active site" evidence="9">
    <location>
        <position position="114"/>
    </location>
</feature>
<dbReference type="NCBIfam" id="TIGR00747">
    <property type="entry name" value="fabH"/>
    <property type="match status" value="1"/>
</dbReference>
<dbReference type="InterPro" id="IPR013747">
    <property type="entry name" value="ACP_syn_III_C"/>
</dbReference>
<dbReference type="AlphaFoldDB" id="A0A0R1U9Z7"/>
<keyword evidence="2 9" id="KW-0963">Cytoplasm</keyword>
<comment type="domain">
    <text evidence="9">The last Arg residue of the ACP-binding site is essential for the weak association between ACP/AcpP and FabH.</text>
</comment>
<dbReference type="UniPathway" id="UPA00094"/>
<feature type="active site" evidence="9">
    <location>
        <position position="282"/>
    </location>
</feature>
<keyword evidence="7 9" id="KW-0275">Fatty acid biosynthesis</keyword>
<evidence type="ECO:0000256" key="6">
    <source>
        <dbReference type="ARBA" id="ARBA00023098"/>
    </source>
</evidence>
<comment type="pathway">
    <text evidence="9">Lipid metabolism; fatty acid biosynthesis.</text>
</comment>
<keyword evidence="8 9" id="KW-0012">Acyltransferase</keyword>
<feature type="domain" description="Beta-ketoacyl-[acyl-carrier-protein] synthase III C-terminal" evidence="10">
    <location>
        <begin position="236"/>
        <end position="324"/>
    </location>
</feature>
<dbReference type="SUPFAM" id="SSF53901">
    <property type="entry name" value="Thiolase-like"/>
    <property type="match status" value="1"/>
</dbReference>
<reference evidence="12 13" key="1">
    <citation type="journal article" date="2015" name="Genome Announc.">
        <title>Expanding the biotechnology potential of lactobacilli through comparative genomics of 213 strains and associated genera.</title>
        <authorList>
            <person name="Sun Z."/>
            <person name="Harris H.M."/>
            <person name="McCann A."/>
            <person name="Guo C."/>
            <person name="Argimon S."/>
            <person name="Zhang W."/>
            <person name="Yang X."/>
            <person name="Jeffery I.B."/>
            <person name="Cooney J.C."/>
            <person name="Kagawa T.F."/>
            <person name="Liu W."/>
            <person name="Song Y."/>
            <person name="Salvetti E."/>
            <person name="Wrobel A."/>
            <person name="Rasinkangas P."/>
            <person name="Parkhill J."/>
            <person name="Rea M.C."/>
            <person name="O'Sullivan O."/>
            <person name="Ritari J."/>
            <person name="Douillard F.P."/>
            <person name="Paul Ross R."/>
            <person name="Yang R."/>
            <person name="Briner A.E."/>
            <person name="Felis G.E."/>
            <person name="de Vos W.M."/>
            <person name="Barrangou R."/>
            <person name="Klaenhammer T.R."/>
            <person name="Caufield P.W."/>
            <person name="Cui Y."/>
            <person name="Zhang H."/>
            <person name="O'Toole P.W."/>
        </authorList>
    </citation>
    <scope>NUCLEOTIDE SEQUENCE [LARGE SCALE GENOMIC DNA]</scope>
    <source>
        <strain evidence="12 13">DSM 15946</strain>
    </source>
</reference>
<dbReference type="HAMAP" id="MF_01815">
    <property type="entry name" value="FabH"/>
    <property type="match status" value="1"/>
</dbReference>
<dbReference type="NCBIfam" id="NF006829">
    <property type="entry name" value="PRK09352.1"/>
    <property type="match status" value="1"/>
</dbReference>
<keyword evidence="4 9" id="KW-0808">Transferase</keyword>
<dbReference type="EC" id="2.3.1.180" evidence="9"/>
<protein>
    <recommendedName>
        <fullName evidence="9">Beta-ketoacyl-[acyl-carrier-protein] synthase III</fullName>
        <shortName evidence="9">Beta-ketoacyl-ACP synthase III</shortName>
        <shortName evidence="9">KAS III</shortName>
        <ecNumber evidence="9">2.3.1.180</ecNumber>
    </recommendedName>
    <alternativeName>
        <fullName evidence="9">3-oxoacyl-[acyl-carrier-protein] synthase 3</fullName>
    </alternativeName>
    <alternativeName>
        <fullName evidence="9">3-oxoacyl-[acyl-carrier-protein] synthase III</fullName>
    </alternativeName>
</protein>
<feature type="region of interest" description="ACP-binding" evidence="9">
    <location>
        <begin position="253"/>
        <end position="257"/>
    </location>
</feature>
<keyword evidence="5 9" id="KW-0276">Fatty acid metabolism</keyword>
<comment type="catalytic activity">
    <reaction evidence="9">
        <text>malonyl-[ACP] + acetyl-CoA + H(+) = 3-oxobutanoyl-[ACP] + CO2 + CoA</text>
        <dbReference type="Rhea" id="RHEA:12080"/>
        <dbReference type="Rhea" id="RHEA-COMP:9623"/>
        <dbReference type="Rhea" id="RHEA-COMP:9625"/>
        <dbReference type="ChEBI" id="CHEBI:15378"/>
        <dbReference type="ChEBI" id="CHEBI:16526"/>
        <dbReference type="ChEBI" id="CHEBI:57287"/>
        <dbReference type="ChEBI" id="CHEBI:57288"/>
        <dbReference type="ChEBI" id="CHEBI:78449"/>
        <dbReference type="ChEBI" id="CHEBI:78450"/>
        <dbReference type="EC" id="2.3.1.180"/>
    </reaction>
</comment>
<comment type="subunit">
    <text evidence="9">Homodimer.</text>
</comment>
<gene>
    <name evidence="9" type="primary">fabH</name>
    <name evidence="12" type="ORF">FC43_GL000594</name>
</gene>
<dbReference type="Gene3D" id="3.40.47.10">
    <property type="match status" value="1"/>
</dbReference>
<evidence type="ECO:0000313" key="12">
    <source>
        <dbReference type="EMBL" id="KRL87928.1"/>
    </source>
</evidence>
<feature type="domain" description="Beta-ketoacyl-[acyl-carrier-protein] synthase III N-terminal" evidence="11">
    <location>
        <begin position="108"/>
        <end position="185"/>
    </location>
</feature>
<feature type="active site" evidence="9">
    <location>
        <position position="252"/>
    </location>
</feature>
<evidence type="ECO:0000256" key="7">
    <source>
        <dbReference type="ARBA" id="ARBA00023160"/>
    </source>
</evidence>
<accession>A0A0R1U9Z7</accession>
<keyword evidence="9" id="KW-0511">Multifunctional enzyme</keyword>
<dbReference type="Pfam" id="PF08541">
    <property type="entry name" value="ACP_syn_III_C"/>
    <property type="match status" value="1"/>
</dbReference>
<name>A0A0R1U9Z7_9LACO</name>
<comment type="function">
    <text evidence="9">Catalyzes the condensation reaction of fatty acid synthesis by the addition to an acyl acceptor of two carbons from malonyl-ACP. Catalyzes the first condensation reaction which initiates fatty acid synthesis and may therefore play a role in governing the total rate of fatty acid production. Possesses both acetoacetyl-ACP synthase and acetyl transacylase activities. Its substrate specificity determines the biosynthesis of branched-chain and/or straight-chain of fatty acids.</text>
</comment>
<comment type="similarity">
    <text evidence="1 9">Belongs to the thiolase-like superfamily. FabH family.</text>
</comment>
<evidence type="ECO:0000256" key="5">
    <source>
        <dbReference type="ARBA" id="ARBA00022832"/>
    </source>
</evidence>
<dbReference type="GO" id="GO:0044550">
    <property type="term" value="P:secondary metabolite biosynthetic process"/>
    <property type="evidence" value="ECO:0007669"/>
    <property type="project" value="TreeGrafter"/>
</dbReference>
<dbReference type="GO" id="GO:0004315">
    <property type="term" value="F:3-oxoacyl-[acyl-carrier-protein] synthase activity"/>
    <property type="evidence" value="ECO:0007669"/>
    <property type="project" value="InterPro"/>
</dbReference>
<dbReference type="InterPro" id="IPR016039">
    <property type="entry name" value="Thiolase-like"/>
</dbReference>